<feature type="binding site" evidence="12">
    <location>
        <position position="67"/>
    </location>
    <ligand>
        <name>GTP</name>
        <dbReference type="ChEBI" id="CHEBI:37565"/>
    </ligand>
</feature>
<dbReference type="InterPro" id="IPR010505">
    <property type="entry name" value="MoaA_twitch"/>
</dbReference>
<keyword evidence="4 12" id="KW-0479">Metal-binding</keyword>
<dbReference type="CDD" id="cd21117">
    <property type="entry name" value="Twitch_MoaA"/>
    <property type="match status" value="1"/>
</dbReference>
<dbReference type="Proteomes" id="UP000000442">
    <property type="component" value="Chromosome"/>
</dbReference>
<dbReference type="Pfam" id="PF04055">
    <property type="entry name" value="Radical_SAM"/>
    <property type="match status" value="1"/>
</dbReference>
<comment type="function">
    <text evidence="12">Catalyzes the cyclization of GTP to (8S)-3',8-cyclo-7,8-dihydroguanosine 5'-triphosphate.</text>
</comment>
<dbReference type="CDD" id="cd01335">
    <property type="entry name" value="Radical_SAM"/>
    <property type="match status" value="1"/>
</dbReference>
<keyword evidence="8 12" id="KW-0342">GTP-binding</keyword>
<protein>
    <recommendedName>
        <fullName evidence="1 12">GTP 3',8-cyclase</fullName>
        <ecNumber evidence="1 12">4.1.99.22</ecNumber>
    </recommendedName>
    <alternativeName>
        <fullName evidence="12">Molybdenum cofactor biosynthesis protein A</fullName>
    </alternativeName>
</protein>
<feature type="binding site" evidence="12">
    <location>
        <position position="159"/>
    </location>
    <ligand>
        <name>GTP</name>
        <dbReference type="ChEBI" id="CHEBI:37565"/>
    </ligand>
</feature>
<evidence type="ECO:0000256" key="4">
    <source>
        <dbReference type="ARBA" id="ARBA00022723"/>
    </source>
</evidence>
<dbReference type="STRING" id="177437.HRM2_14270"/>
<accession>C0Q9H2</accession>
<evidence type="ECO:0000256" key="6">
    <source>
        <dbReference type="ARBA" id="ARBA00023004"/>
    </source>
</evidence>
<feature type="binding site" evidence="12">
    <location>
        <position position="273"/>
    </location>
    <ligand>
        <name>[4Fe-4S] cluster</name>
        <dbReference type="ChEBI" id="CHEBI:49883"/>
        <label>2</label>
        <note>4Fe-4S-substrate</note>
    </ligand>
</feature>
<dbReference type="PANTHER" id="PTHR22960">
    <property type="entry name" value="MOLYBDOPTERIN COFACTOR SYNTHESIS PROTEIN A"/>
    <property type="match status" value="1"/>
</dbReference>
<dbReference type="InterPro" id="IPR006638">
    <property type="entry name" value="Elp3/MiaA/NifB-like_rSAM"/>
</dbReference>
<keyword evidence="5 12" id="KW-0547">Nucleotide-binding</keyword>
<keyword evidence="2 12" id="KW-0004">4Fe-4S</keyword>
<evidence type="ECO:0000256" key="11">
    <source>
        <dbReference type="ARBA" id="ARBA00048697"/>
    </source>
</evidence>
<dbReference type="InterPro" id="IPR000385">
    <property type="entry name" value="MoaA_NifB_PqqE_Fe-S-bd_CS"/>
</dbReference>
<feature type="binding site" evidence="12">
    <location>
        <position position="193"/>
    </location>
    <ligand>
        <name>S-adenosyl-L-methionine</name>
        <dbReference type="ChEBI" id="CHEBI:59789"/>
    </ligand>
</feature>
<dbReference type="GO" id="GO:0061798">
    <property type="term" value="F:GTP 3',8'-cyclase activity"/>
    <property type="evidence" value="ECO:0007669"/>
    <property type="project" value="UniProtKB-UniRule"/>
</dbReference>
<evidence type="ECO:0000256" key="7">
    <source>
        <dbReference type="ARBA" id="ARBA00023014"/>
    </source>
</evidence>
<dbReference type="NCBIfam" id="TIGR02666">
    <property type="entry name" value="moaA"/>
    <property type="match status" value="1"/>
</dbReference>
<dbReference type="InterPro" id="IPR050105">
    <property type="entry name" value="MoCo_biosynth_MoaA/MoaC"/>
</dbReference>
<feature type="domain" description="Radical SAM core" evidence="13">
    <location>
        <begin position="8"/>
        <end position="225"/>
    </location>
</feature>
<dbReference type="InterPro" id="IPR040064">
    <property type="entry name" value="MoaA-like"/>
</dbReference>
<sequence length="329" mass="37022">MDSKLMDRYHRHLNYLRVSITDRCNLRCLYCIPDGIFPMLSHEEILTYEEILRIVKTGSKMGISKVRITGGEPLVRKGACDFLSRLSKIKGLLDISLTTNGVLLEKNIEQIKAAGIHRINVSLDTLQPKKYKQITRMNMFKRVWDGIMAAHAAGFSPIKLNVVVMKGINDDEIEDLARLTFTYPFHVRFIEYMPIGPESIESGRILSGEGILKRLSVLGELLPIENIRTDGPARRYRYKGAPGEIGLIFAMSNPFCSACNRLRLTASGQIRPCLLSDEQIDLKGPMRNGCTDEELAGLFIEAARTKKRRHHLGDKNAHRLNGRMSAIGG</sequence>
<name>C0Q9H2_DESAH</name>
<dbReference type="SMART" id="SM00729">
    <property type="entry name" value="Elp3"/>
    <property type="match status" value="1"/>
</dbReference>
<evidence type="ECO:0000259" key="13">
    <source>
        <dbReference type="PROSITE" id="PS51918"/>
    </source>
</evidence>
<comment type="subunit">
    <text evidence="12">Monomer and homodimer.</text>
</comment>
<dbReference type="HOGENOM" id="CLU_009273_0_1_7"/>
<keyword evidence="9 12" id="KW-0501">Molybdenum cofactor biosynthesis</keyword>
<feature type="binding site" evidence="12">
    <location>
        <position position="71"/>
    </location>
    <ligand>
        <name>S-adenosyl-L-methionine</name>
        <dbReference type="ChEBI" id="CHEBI:59789"/>
    </ligand>
</feature>
<dbReference type="UniPathway" id="UPA00344"/>
<dbReference type="InterPro" id="IPR007197">
    <property type="entry name" value="rSAM"/>
</dbReference>
<dbReference type="EMBL" id="CP001087">
    <property type="protein sequence ID" value="ACN14536.1"/>
    <property type="molecule type" value="Genomic_DNA"/>
</dbReference>
<comment type="catalytic activity">
    <reaction evidence="11 12">
        <text>GTP + AH2 + S-adenosyl-L-methionine = (8S)-3',8-cyclo-7,8-dihydroguanosine 5'-triphosphate + 5'-deoxyadenosine + L-methionine + A + H(+)</text>
        <dbReference type="Rhea" id="RHEA:49576"/>
        <dbReference type="ChEBI" id="CHEBI:13193"/>
        <dbReference type="ChEBI" id="CHEBI:15378"/>
        <dbReference type="ChEBI" id="CHEBI:17319"/>
        <dbReference type="ChEBI" id="CHEBI:17499"/>
        <dbReference type="ChEBI" id="CHEBI:37565"/>
        <dbReference type="ChEBI" id="CHEBI:57844"/>
        <dbReference type="ChEBI" id="CHEBI:59789"/>
        <dbReference type="ChEBI" id="CHEBI:131766"/>
        <dbReference type="EC" id="4.1.99.22"/>
    </reaction>
</comment>
<dbReference type="Gene3D" id="3.20.20.70">
    <property type="entry name" value="Aldolase class I"/>
    <property type="match status" value="1"/>
</dbReference>
<dbReference type="GO" id="GO:0046872">
    <property type="term" value="F:metal ion binding"/>
    <property type="evidence" value="ECO:0007669"/>
    <property type="project" value="UniProtKB-KW"/>
</dbReference>
<keyword evidence="15" id="KW-1185">Reference proteome</keyword>
<gene>
    <name evidence="12" type="primary">moaA</name>
    <name evidence="14" type="synonym">moaA1</name>
    <name evidence="14" type="ordered locus">HRM2_14270</name>
</gene>
<evidence type="ECO:0000256" key="1">
    <source>
        <dbReference type="ARBA" id="ARBA00012167"/>
    </source>
</evidence>
<dbReference type="SFLD" id="SFLDG01067">
    <property type="entry name" value="SPASM/twitch_domain_containing"/>
    <property type="match status" value="1"/>
</dbReference>
<feature type="binding site" evidence="12">
    <location>
        <position position="31"/>
    </location>
    <ligand>
        <name>[4Fe-4S] cluster</name>
        <dbReference type="ChEBI" id="CHEBI:49883"/>
        <label>1</label>
        <note>4Fe-4S-S-AdoMet</note>
    </ligand>
</feature>
<feature type="binding site" evidence="12">
    <location>
        <position position="28"/>
    </location>
    <ligand>
        <name>[4Fe-4S] cluster</name>
        <dbReference type="ChEBI" id="CHEBI:49883"/>
        <label>1</label>
        <note>4Fe-4S-S-AdoMet</note>
    </ligand>
</feature>
<evidence type="ECO:0000256" key="8">
    <source>
        <dbReference type="ARBA" id="ARBA00023134"/>
    </source>
</evidence>
<feature type="binding site" evidence="12">
    <location>
        <begin position="261"/>
        <end position="263"/>
    </location>
    <ligand>
        <name>GTP</name>
        <dbReference type="ChEBI" id="CHEBI:37565"/>
    </ligand>
</feature>
<dbReference type="OrthoDB" id="9763993at2"/>
<dbReference type="SFLD" id="SFLDG01386">
    <property type="entry name" value="main_SPASM_domain-containing"/>
    <property type="match status" value="1"/>
</dbReference>
<dbReference type="eggNOG" id="COG2896">
    <property type="taxonomic scope" value="Bacteria"/>
</dbReference>
<evidence type="ECO:0000313" key="15">
    <source>
        <dbReference type="Proteomes" id="UP000000442"/>
    </source>
</evidence>
<keyword evidence="6 12" id="KW-0408">Iron</keyword>
<dbReference type="PROSITE" id="PS51918">
    <property type="entry name" value="RADICAL_SAM"/>
    <property type="match status" value="1"/>
</dbReference>
<evidence type="ECO:0000256" key="9">
    <source>
        <dbReference type="ARBA" id="ARBA00023150"/>
    </source>
</evidence>
<dbReference type="PROSITE" id="PS01305">
    <property type="entry name" value="MOAA_NIFB_PQQE"/>
    <property type="match status" value="1"/>
</dbReference>
<evidence type="ECO:0000256" key="5">
    <source>
        <dbReference type="ARBA" id="ARBA00022741"/>
    </source>
</evidence>
<evidence type="ECO:0000313" key="14">
    <source>
        <dbReference type="EMBL" id="ACN14536.1"/>
    </source>
</evidence>
<proteinExistence type="inferred from homology"/>
<feature type="binding site" evidence="12">
    <location>
        <position position="256"/>
    </location>
    <ligand>
        <name>[4Fe-4S] cluster</name>
        <dbReference type="ChEBI" id="CHEBI:49883"/>
        <label>2</label>
        <note>4Fe-4S-substrate</note>
    </ligand>
</feature>
<evidence type="ECO:0000256" key="3">
    <source>
        <dbReference type="ARBA" id="ARBA00022691"/>
    </source>
</evidence>
<dbReference type="InterPro" id="IPR013785">
    <property type="entry name" value="Aldolase_TIM"/>
</dbReference>
<dbReference type="SFLD" id="SFLDG01383">
    <property type="entry name" value="cyclic_pyranopterin_phosphate"/>
    <property type="match status" value="1"/>
</dbReference>
<dbReference type="GO" id="GO:0006777">
    <property type="term" value="P:Mo-molybdopterin cofactor biosynthetic process"/>
    <property type="evidence" value="ECO:0007669"/>
    <property type="project" value="UniProtKB-UniRule"/>
</dbReference>
<organism evidence="14 15">
    <name type="scientific">Desulforapulum autotrophicum (strain ATCC 43914 / DSM 3382 / VKM B-1955 / HRM2)</name>
    <name type="common">Desulfobacterium autotrophicum</name>
    <dbReference type="NCBI Taxonomy" id="177437"/>
    <lineage>
        <taxon>Bacteria</taxon>
        <taxon>Pseudomonadati</taxon>
        <taxon>Thermodesulfobacteriota</taxon>
        <taxon>Desulfobacteria</taxon>
        <taxon>Desulfobacterales</taxon>
        <taxon>Desulfobacteraceae</taxon>
        <taxon>Desulforapulum</taxon>
    </lineage>
</organism>
<evidence type="ECO:0000256" key="2">
    <source>
        <dbReference type="ARBA" id="ARBA00022485"/>
    </source>
</evidence>
<comment type="pathway">
    <text evidence="12">Cofactor biosynthesis; molybdopterin biosynthesis.</text>
</comment>
<feature type="binding site" evidence="12">
    <location>
        <position position="98"/>
    </location>
    <ligand>
        <name>GTP</name>
        <dbReference type="ChEBI" id="CHEBI:37565"/>
    </ligand>
</feature>
<dbReference type="EC" id="4.1.99.22" evidence="1 12"/>
<dbReference type="InterPro" id="IPR058240">
    <property type="entry name" value="rSAM_sf"/>
</dbReference>
<dbReference type="GO" id="GO:0005525">
    <property type="term" value="F:GTP binding"/>
    <property type="evidence" value="ECO:0007669"/>
    <property type="project" value="UniProtKB-UniRule"/>
</dbReference>
<evidence type="ECO:0000256" key="10">
    <source>
        <dbReference type="ARBA" id="ARBA00023239"/>
    </source>
</evidence>
<dbReference type="GO" id="GO:1904047">
    <property type="term" value="F:S-adenosyl-L-methionine binding"/>
    <property type="evidence" value="ECO:0007669"/>
    <property type="project" value="UniProtKB-UniRule"/>
</dbReference>
<dbReference type="SUPFAM" id="SSF102114">
    <property type="entry name" value="Radical SAM enzymes"/>
    <property type="match status" value="1"/>
</dbReference>
<dbReference type="GO" id="GO:0061799">
    <property type="term" value="F:cyclic pyranopterin monophosphate synthase activity"/>
    <property type="evidence" value="ECO:0007669"/>
    <property type="project" value="TreeGrafter"/>
</dbReference>
<feature type="binding site" evidence="12">
    <location>
        <position position="122"/>
    </location>
    <ligand>
        <name>S-adenosyl-L-methionine</name>
        <dbReference type="ChEBI" id="CHEBI:59789"/>
    </ligand>
</feature>
<dbReference type="GO" id="GO:0051539">
    <property type="term" value="F:4 iron, 4 sulfur cluster binding"/>
    <property type="evidence" value="ECO:0007669"/>
    <property type="project" value="UniProtKB-UniRule"/>
</dbReference>
<dbReference type="InterPro" id="IPR013483">
    <property type="entry name" value="MoaA"/>
</dbReference>
<dbReference type="SFLD" id="SFLDS00029">
    <property type="entry name" value="Radical_SAM"/>
    <property type="match status" value="1"/>
</dbReference>
<feature type="binding site" evidence="12">
    <location>
        <position position="24"/>
    </location>
    <ligand>
        <name>[4Fe-4S] cluster</name>
        <dbReference type="ChEBI" id="CHEBI:49883"/>
        <label>1</label>
        <note>4Fe-4S-S-AdoMet</note>
    </ligand>
</feature>
<keyword evidence="7 12" id="KW-0411">Iron-sulfur</keyword>
<dbReference type="NCBIfam" id="NF001199">
    <property type="entry name" value="PRK00164.2-1"/>
    <property type="match status" value="1"/>
</dbReference>
<evidence type="ECO:0000256" key="12">
    <source>
        <dbReference type="HAMAP-Rule" id="MF_01225"/>
    </source>
</evidence>
<dbReference type="PANTHER" id="PTHR22960:SF0">
    <property type="entry name" value="MOLYBDENUM COFACTOR BIOSYNTHESIS PROTEIN 1"/>
    <property type="match status" value="1"/>
</dbReference>
<feature type="binding site" evidence="12">
    <location>
        <position position="259"/>
    </location>
    <ligand>
        <name>[4Fe-4S] cluster</name>
        <dbReference type="ChEBI" id="CHEBI:49883"/>
        <label>2</label>
        <note>4Fe-4S-substrate</note>
    </ligand>
</feature>
<dbReference type="HAMAP" id="MF_01225_B">
    <property type="entry name" value="MoaA_B"/>
    <property type="match status" value="1"/>
</dbReference>
<comment type="cofactor">
    <cofactor evidence="12">
        <name>[4Fe-4S] cluster</name>
        <dbReference type="ChEBI" id="CHEBI:49883"/>
    </cofactor>
    <text evidence="12">Binds 2 [4Fe-4S] clusters. Binds 1 [4Fe-4S] cluster coordinated with 3 cysteines and an exchangeable S-adenosyl-L-methionine and 1 [4Fe-4S] cluster coordinated with 3 cysteines and the GTP-derived substrate.</text>
</comment>
<reference evidence="14 15" key="1">
    <citation type="journal article" date="2009" name="Environ. Microbiol.">
        <title>Genome sequence of Desulfobacterium autotrophicum HRM2, a marine sulfate reducer oxidizing organic carbon completely to carbon dioxide.</title>
        <authorList>
            <person name="Strittmatter A.W."/>
            <person name="Liesegang H."/>
            <person name="Rabus R."/>
            <person name="Decker I."/>
            <person name="Amann J."/>
            <person name="Andres S."/>
            <person name="Henne A."/>
            <person name="Fricke W.F."/>
            <person name="Martinez-Arias R."/>
            <person name="Bartels D."/>
            <person name="Goesmann A."/>
            <person name="Krause L."/>
            <person name="Puehler A."/>
            <person name="Klenk H.P."/>
            <person name="Richter M."/>
            <person name="Schuler M."/>
            <person name="Gloeckner F.O."/>
            <person name="Meyerdierks A."/>
            <person name="Gottschalk G."/>
            <person name="Amann R."/>
        </authorList>
    </citation>
    <scope>NUCLEOTIDE SEQUENCE [LARGE SCALE GENOMIC DNA]</scope>
    <source>
        <strain evidence="15">ATCC 43914 / DSM 3382 / HRM2</strain>
    </source>
</reference>
<feature type="binding site" evidence="12">
    <location>
        <position position="17"/>
    </location>
    <ligand>
        <name>GTP</name>
        <dbReference type="ChEBI" id="CHEBI:37565"/>
    </ligand>
</feature>
<dbReference type="Pfam" id="PF06463">
    <property type="entry name" value="Mob_synth_C"/>
    <property type="match status" value="1"/>
</dbReference>
<feature type="binding site" evidence="12">
    <location>
        <position position="30"/>
    </location>
    <ligand>
        <name>S-adenosyl-L-methionine</name>
        <dbReference type="ChEBI" id="CHEBI:59789"/>
    </ligand>
</feature>
<keyword evidence="3 12" id="KW-0949">S-adenosyl-L-methionine</keyword>
<dbReference type="AlphaFoldDB" id="C0Q9H2"/>
<keyword evidence="10 12" id="KW-0456">Lyase</keyword>
<comment type="similarity">
    <text evidence="12">Belongs to the radical SAM superfamily. MoaA family.</text>
</comment>
<dbReference type="KEGG" id="dat:HRM2_14270"/>